<organism evidence="1 2">
    <name type="scientific">Aulographum hederae CBS 113979</name>
    <dbReference type="NCBI Taxonomy" id="1176131"/>
    <lineage>
        <taxon>Eukaryota</taxon>
        <taxon>Fungi</taxon>
        <taxon>Dikarya</taxon>
        <taxon>Ascomycota</taxon>
        <taxon>Pezizomycotina</taxon>
        <taxon>Dothideomycetes</taxon>
        <taxon>Pleosporomycetidae</taxon>
        <taxon>Aulographales</taxon>
        <taxon>Aulographaceae</taxon>
    </lineage>
</organism>
<proteinExistence type="predicted"/>
<gene>
    <name evidence="1" type="ORF">K402DRAFT_217891</name>
</gene>
<evidence type="ECO:0000313" key="2">
    <source>
        <dbReference type="Proteomes" id="UP000800041"/>
    </source>
</evidence>
<evidence type="ECO:0000313" key="1">
    <source>
        <dbReference type="EMBL" id="KAF1981935.1"/>
    </source>
</evidence>
<name>A0A6G1GLX1_9PEZI</name>
<keyword evidence="2" id="KW-1185">Reference proteome</keyword>
<reference evidence="1" key="1">
    <citation type="journal article" date="2020" name="Stud. Mycol.">
        <title>101 Dothideomycetes genomes: a test case for predicting lifestyles and emergence of pathogens.</title>
        <authorList>
            <person name="Haridas S."/>
            <person name="Albert R."/>
            <person name="Binder M."/>
            <person name="Bloem J."/>
            <person name="Labutti K."/>
            <person name="Salamov A."/>
            <person name="Andreopoulos B."/>
            <person name="Baker S."/>
            <person name="Barry K."/>
            <person name="Bills G."/>
            <person name="Bluhm B."/>
            <person name="Cannon C."/>
            <person name="Castanera R."/>
            <person name="Culley D."/>
            <person name="Daum C."/>
            <person name="Ezra D."/>
            <person name="Gonzalez J."/>
            <person name="Henrissat B."/>
            <person name="Kuo A."/>
            <person name="Liang C."/>
            <person name="Lipzen A."/>
            <person name="Lutzoni F."/>
            <person name="Magnuson J."/>
            <person name="Mondo S."/>
            <person name="Nolan M."/>
            <person name="Ohm R."/>
            <person name="Pangilinan J."/>
            <person name="Park H.-J."/>
            <person name="Ramirez L."/>
            <person name="Alfaro M."/>
            <person name="Sun H."/>
            <person name="Tritt A."/>
            <person name="Yoshinaga Y."/>
            <person name="Zwiers L.-H."/>
            <person name="Turgeon B."/>
            <person name="Goodwin S."/>
            <person name="Spatafora J."/>
            <person name="Crous P."/>
            <person name="Grigoriev I."/>
        </authorList>
    </citation>
    <scope>NUCLEOTIDE SEQUENCE</scope>
    <source>
        <strain evidence="1">CBS 113979</strain>
    </source>
</reference>
<dbReference type="Proteomes" id="UP000800041">
    <property type="component" value="Unassembled WGS sequence"/>
</dbReference>
<sequence>MKYTLCIANGVNHLRRPGSTTFSMVMGWTDRTDQWMNRRYDCEFGNAEKSWRHHCGVALSSAFSTAVVGFLSFRHLTWRWMDSCYFHVLFACLYGEGGTFCSCSCDGI</sequence>
<accession>A0A6G1GLX1</accession>
<protein>
    <submittedName>
        <fullName evidence="1">Uncharacterized protein</fullName>
    </submittedName>
</protein>
<dbReference type="AlphaFoldDB" id="A0A6G1GLX1"/>
<dbReference type="EMBL" id="ML977191">
    <property type="protein sequence ID" value="KAF1981935.1"/>
    <property type="molecule type" value="Genomic_DNA"/>
</dbReference>